<evidence type="ECO:0000313" key="2">
    <source>
        <dbReference type="EMBL" id="KUL22360.1"/>
    </source>
</evidence>
<organism evidence="2 3">
    <name type="scientific">Actinoplanes awajinensis subsp. mycoplanecinus</name>
    <dbReference type="NCBI Taxonomy" id="135947"/>
    <lineage>
        <taxon>Bacteria</taxon>
        <taxon>Bacillati</taxon>
        <taxon>Actinomycetota</taxon>
        <taxon>Actinomycetes</taxon>
        <taxon>Micromonosporales</taxon>
        <taxon>Micromonosporaceae</taxon>
        <taxon>Actinoplanes</taxon>
    </lineage>
</organism>
<comment type="caution">
    <text evidence="2">The sequence shown here is derived from an EMBL/GenBank/DDBJ whole genome shotgun (WGS) entry which is preliminary data.</text>
</comment>
<sequence length="72" mass="7586">MQPTTTTASSNGHKRIDQPVLTSRAELQRMIRAEVAAVAARPQRGTSVATIVALIWLGLTLAAALTGAIDFV</sequence>
<evidence type="ECO:0000313" key="3">
    <source>
        <dbReference type="Proteomes" id="UP000053244"/>
    </source>
</evidence>
<evidence type="ECO:0000256" key="1">
    <source>
        <dbReference type="SAM" id="Phobius"/>
    </source>
</evidence>
<feature type="transmembrane region" description="Helical" evidence="1">
    <location>
        <begin position="48"/>
        <end position="69"/>
    </location>
</feature>
<keyword evidence="1" id="KW-0472">Membrane</keyword>
<dbReference type="AlphaFoldDB" id="A0A124G7D4"/>
<dbReference type="Proteomes" id="UP000053244">
    <property type="component" value="Unassembled WGS sequence"/>
</dbReference>
<dbReference type="EMBL" id="LLZH01000342">
    <property type="protein sequence ID" value="KUL22360.1"/>
    <property type="molecule type" value="Genomic_DNA"/>
</dbReference>
<gene>
    <name evidence="2" type="ORF">ADL15_48370</name>
</gene>
<dbReference type="RefSeq" id="WP_067707432.1">
    <property type="nucleotide sequence ID" value="NZ_LLZH01000342.1"/>
</dbReference>
<name>A0A124G7D4_9ACTN</name>
<protein>
    <submittedName>
        <fullName evidence="2">Uncharacterized protein</fullName>
    </submittedName>
</protein>
<reference evidence="2 3" key="1">
    <citation type="submission" date="2015-10" db="EMBL/GenBank/DDBJ databases">
        <authorList>
            <person name="Gilbert D.G."/>
        </authorList>
    </citation>
    <scope>NUCLEOTIDE SEQUENCE [LARGE SCALE GENOMIC DNA]</scope>
    <source>
        <strain evidence="2 3">NRRL B-16712</strain>
    </source>
</reference>
<keyword evidence="1" id="KW-1133">Transmembrane helix</keyword>
<keyword evidence="1" id="KW-0812">Transmembrane</keyword>
<keyword evidence="3" id="KW-1185">Reference proteome</keyword>
<accession>A0A124G7D4</accession>
<proteinExistence type="predicted"/>